<evidence type="ECO:0000256" key="2">
    <source>
        <dbReference type="SAM" id="MobiDB-lite"/>
    </source>
</evidence>
<dbReference type="EMBL" id="JACMSC010000012">
    <property type="protein sequence ID" value="KAG6496213.1"/>
    <property type="molecule type" value="Genomic_DNA"/>
</dbReference>
<dbReference type="InterPro" id="IPR005513">
    <property type="entry name" value="LEA_1"/>
</dbReference>
<reference evidence="3 4" key="1">
    <citation type="submission" date="2020-08" db="EMBL/GenBank/DDBJ databases">
        <title>Plant Genome Project.</title>
        <authorList>
            <person name="Zhang R.-G."/>
        </authorList>
    </citation>
    <scope>NUCLEOTIDE SEQUENCE [LARGE SCALE GENOMIC DNA]</scope>
    <source>
        <tissue evidence="3">Rhizome</tissue>
    </source>
</reference>
<feature type="compositionally biased region" description="Basic and acidic residues" evidence="2">
    <location>
        <begin position="38"/>
        <end position="71"/>
    </location>
</feature>
<dbReference type="AlphaFoldDB" id="A0A8J5G4Q4"/>
<feature type="compositionally biased region" description="Basic and acidic residues" evidence="2">
    <location>
        <begin position="1"/>
        <end position="30"/>
    </location>
</feature>
<accession>A0A8J5G4Q4</accession>
<evidence type="ECO:0000313" key="3">
    <source>
        <dbReference type="EMBL" id="KAG6496213.1"/>
    </source>
</evidence>
<comment type="caution">
    <text evidence="3">The sequence shown here is derived from an EMBL/GenBank/DDBJ whole genome shotgun (WGS) entry which is preliminary data.</text>
</comment>
<comment type="similarity">
    <text evidence="1">Belongs to the LEA type 1 family.</text>
</comment>
<sequence length="153" mass="16323">MQSAKEKVQDAASAAKEKVKGFAGKAEGKAESATARTPEGRAAAEERGEAREKAAKAEYHEKKAEHRDQSAADRGTTHVPLVGEHHHRPVGADPTYPSAAGEKYLSVADLSSRTDCPFLAVSDHTQVSDSARVLPATSWAVRLQSECSDVVLM</sequence>
<dbReference type="PANTHER" id="PTHR33493">
    <property type="entry name" value="LATE EMBRYOGENESIS ABUNDANT PROTEIN 6-RELATED"/>
    <property type="match status" value="1"/>
</dbReference>
<gene>
    <name evidence="3" type="ORF">ZIOFF_044061</name>
</gene>
<dbReference type="Pfam" id="PF03760">
    <property type="entry name" value="LEA_1"/>
    <property type="match status" value="1"/>
</dbReference>
<evidence type="ECO:0000256" key="1">
    <source>
        <dbReference type="ARBA" id="ARBA00010975"/>
    </source>
</evidence>
<protein>
    <submittedName>
        <fullName evidence="3">Uncharacterized protein</fullName>
    </submittedName>
</protein>
<name>A0A8J5G4Q4_ZINOF</name>
<keyword evidence="4" id="KW-1185">Reference proteome</keyword>
<dbReference type="PANTHER" id="PTHR33493:SF6">
    <property type="entry name" value="LATE EMBRYOGENESIS ABUNDANT PROTEIN 6"/>
    <property type="match status" value="1"/>
</dbReference>
<dbReference type="Proteomes" id="UP000734854">
    <property type="component" value="Unassembled WGS sequence"/>
</dbReference>
<organism evidence="3 4">
    <name type="scientific">Zingiber officinale</name>
    <name type="common">Ginger</name>
    <name type="synonym">Amomum zingiber</name>
    <dbReference type="NCBI Taxonomy" id="94328"/>
    <lineage>
        <taxon>Eukaryota</taxon>
        <taxon>Viridiplantae</taxon>
        <taxon>Streptophyta</taxon>
        <taxon>Embryophyta</taxon>
        <taxon>Tracheophyta</taxon>
        <taxon>Spermatophyta</taxon>
        <taxon>Magnoliopsida</taxon>
        <taxon>Liliopsida</taxon>
        <taxon>Zingiberales</taxon>
        <taxon>Zingiberaceae</taxon>
        <taxon>Zingiber</taxon>
    </lineage>
</organism>
<evidence type="ECO:0000313" key="4">
    <source>
        <dbReference type="Proteomes" id="UP000734854"/>
    </source>
</evidence>
<dbReference type="GO" id="GO:0009793">
    <property type="term" value="P:embryo development ending in seed dormancy"/>
    <property type="evidence" value="ECO:0007669"/>
    <property type="project" value="InterPro"/>
</dbReference>
<feature type="region of interest" description="Disordered" evidence="2">
    <location>
        <begin position="1"/>
        <end position="75"/>
    </location>
</feature>
<proteinExistence type="inferred from homology"/>